<dbReference type="GO" id="GO:0000731">
    <property type="term" value="P:DNA synthesis involved in DNA repair"/>
    <property type="evidence" value="ECO:0007669"/>
    <property type="project" value="TreeGrafter"/>
</dbReference>
<evidence type="ECO:0000256" key="6">
    <source>
        <dbReference type="ARBA" id="ARBA00022741"/>
    </source>
</evidence>
<protein>
    <recommendedName>
        <fullName evidence="3 9">DNA replication and repair protein RecF</fullName>
    </recommendedName>
</protein>
<keyword evidence="5 9" id="KW-0235">DNA replication</keyword>
<dbReference type="GO" id="GO:0005524">
    <property type="term" value="F:ATP binding"/>
    <property type="evidence" value="ECO:0007669"/>
    <property type="project" value="UniProtKB-UniRule"/>
</dbReference>
<keyword evidence="7 9" id="KW-0067">ATP-binding</keyword>
<dbReference type="NCBIfam" id="TIGR00611">
    <property type="entry name" value="recf"/>
    <property type="match status" value="1"/>
</dbReference>
<proteinExistence type="inferred from homology"/>
<dbReference type="InterPro" id="IPR027417">
    <property type="entry name" value="P-loop_NTPase"/>
</dbReference>
<accession>A0A2W5BVE7</accession>
<evidence type="ECO:0000313" key="12">
    <source>
        <dbReference type="EMBL" id="PZO87081.1"/>
    </source>
</evidence>
<dbReference type="GO" id="GO:0005737">
    <property type="term" value="C:cytoplasm"/>
    <property type="evidence" value="ECO:0007669"/>
    <property type="project" value="UniProtKB-SubCell"/>
</dbReference>
<evidence type="ECO:0000256" key="1">
    <source>
        <dbReference type="ARBA" id="ARBA00004496"/>
    </source>
</evidence>
<evidence type="ECO:0000256" key="4">
    <source>
        <dbReference type="ARBA" id="ARBA00022490"/>
    </source>
</evidence>
<dbReference type="PANTHER" id="PTHR32182:SF0">
    <property type="entry name" value="DNA REPLICATION AND REPAIR PROTEIN RECF"/>
    <property type="match status" value="1"/>
</dbReference>
<dbReference type="EMBL" id="QFNK01000074">
    <property type="protein sequence ID" value="PZO87081.1"/>
    <property type="molecule type" value="Genomic_DNA"/>
</dbReference>
<feature type="domain" description="RecF/RecN/SMC N-terminal" evidence="11">
    <location>
        <begin position="3"/>
        <end position="367"/>
    </location>
</feature>
<sequence length="376" mass="40521">MSFIQSLQLHNFRCYDSVRMDGLHPGLVVLTGANGAGKTNILEAVSLLTPGRGLRGASNEDMQKKGAAAGWAIASVVETGGASVQIGTGLEELGAKRGVRINGVSAKSQIALADYLSAIWLTPQMDRIFIDTAGGRRRFFDKLVFAFDSSHAGRVTRYENAMSQRSKLLREQYSDPVWLAGLESQMAETGVAIAAARLEFVRKLQRACDLAHENEEGFFPKARLHLSGTVEELLGRAPAVEVEEMFAYQLKQSRPRDAETGGAATGPHKGDLLVRFAAKDMPADQCSTGEQKALLIGIILAHARLLKAETGAPPILLLDEVAAHLDENRRAALFDLLIATGGQVWMTGTDKSLFSAAENRAQFHAVEAGRIALKNG</sequence>
<keyword evidence="9 10" id="KW-0227">DNA damage</keyword>
<dbReference type="HAMAP" id="MF_00365">
    <property type="entry name" value="RecF"/>
    <property type="match status" value="1"/>
</dbReference>
<evidence type="ECO:0000256" key="8">
    <source>
        <dbReference type="ARBA" id="ARBA00023125"/>
    </source>
</evidence>
<feature type="binding site" evidence="9">
    <location>
        <begin position="32"/>
        <end position="39"/>
    </location>
    <ligand>
        <name>ATP</name>
        <dbReference type="ChEBI" id="CHEBI:30616"/>
    </ligand>
</feature>
<evidence type="ECO:0000256" key="7">
    <source>
        <dbReference type="ARBA" id="ARBA00022840"/>
    </source>
</evidence>
<keyword evidence="8 9" id="KW-0238">DNA-binding</keyword>
<organism evidence="12 13">
    <name type="scientific">Micavibrio aeruginosavorus</name>
    <dbReference type="NCBI Taxonomy" id="349221"/>
    <lineage>
        <taxon>Bacteria</taxon>
        <taxon>Pseudomonadati</taxon>
        <taxon>Bdellovibrionota</taxon>
        <taxon>Bdellovibrionia</taxon>
        <taxon>Bdellovibrionales</taxon>
        <taxon>Pseudobdellovibrionaceae</taxon>
        <taxon>Micavibrio</taxon>
    </lineage>
</organism>
<dbReference type="InterPro" id="IPR003395">
    <property type="entry name" value="RecF/RecN/SMC_N"/>
</dbReference>
<dbReference type="PANTHER" id="PTHR32182">
    <property type="entry name" value="DNA REPLICATION AND REPAIR PROTEIN RECF"/>
    <property type="match status" value="1"/>
</dbReference>
<comment type="subcellular location">
    <subcellularLocation>
        <location evidence="1 9 10">Cytoplasm</location>
    </subcellularLocation>
</comment>
<dbReference type="GO" id="GO:0006302">
    <property type="term" value="P:double-strand break repair"/>
    <property type="evidence" value="ECO:0007669"/>
    <property type="project" value="TreeGrafter"/>
</dbReference>
<dbReference type="InterPro" id="IPR001238">
    <property type="entry name" value="DNA-binding_RecF"/>
</dbReference>
<evidence type="ECO:0000256" key="9">
    <source>
        <dbReference type="HAMAP-Rule" id="MF_00365"/>
    </source>
</evidence>
<dbReference type="GO" id="GO:0009432">
    <property type="term" value="P:SOS response"/>
    <property type="evidence" value="ECO:0007669"/>
    <property type="project" value="UniProtKB-UniRule"/>
</dbReference>
<name>A0A2W5BVE7_9BACT</name>
<comment type="caution">
    <text evidence="12">The sequence shown here is derived from an EMBL/GenBank/DDBJ whole genome shotgun (WGS) entry which is preliminary data.</text>
</comment>
<gene>
    <name evidence="9" type="primary">recF</name>
    <name evidence="12" type="ORF">DI626_04830</name>
</gene>
<dbReference type="InterPro" id="IPR018078">
    <property type="entry name" value="DNA-binding_RecF_CS"/>
</dbReference>
<reference evidence="12 13" key="1">
    <citation type="submission" date="2017-08" db="EMBL/GenBank/DDBJ databases">
        <title>Infants hospitalized years apart are colonized by the same room-sourced microbial strains.</title>
        <authorList>
            <person name="Brooks B."/>
            <person name="Olm M.R."/>
            <person name="Firek B.A."/>
            <person name="Baker R."/>
            <person name="Thomas B.C."/>
            <person name="Morowitz M.J."/>
            <person name="Banfield J.F."/>
        </authorList>
    </citation>
    <scope>NUCLEOTIDE SEQUENCE [LARGE SCALE GENOMIC DNA]</scope>
    <source>
        <strain evidence="12">S2_018_000_R2_104</strain>
    </source>
</reference>
<evidence type="ECO:0000256" key="5">
    <source>
        <dbReference type="ARBA" id="ARBA00022705"/>
    </source>
</evidence>
<dbReference type="InterPro" id="IPR042174">
    <property type="entry name" value="RecF_2"/>
</dbReference>
<dbReference type="AlphaFoldDB" id="A0A2W5BVE7"/>
<comment type="similarity">
    <text evidence="2 9 10">Belongs to the RecF family.</text>
</comment>
<evidence type="ECO:0000259" key="11">
    <source>
        <dbReference type="Pfam" id="PF02463"/>
    </source>
</evidence>
<dbReference type="PROSITE" id="PS00617">
    <property type="entry name" value="RECF_1"/>
    <property type="match status" value="1"/>
</dbReference>
<evidence type="ECO:0000256" key="3">
    <source>
        <dbReference type="ARBA" id="ARBA00020170"/>
    </source>
</evidence>
<keyword evidence="4 9" id="KW-0963">Cytoplasm</keyword>
<keyword evidence="6 9" id="KW-0547">Nucleotide-binding</keyword>
<dbReference type="Pfam" id="PF02463">
    <property type="entry name" value="SMC_N"/>
    <property type="match status" value="1"/>
</dbReference>
<dbReference type="Proteomes" id="UP000249557">
    <property type="component" value="Unassembled WGS sequence"/>
</dbReference>
<dbReference type="SUPFAM" id="SSF52540">
    <property type="entry name" value="P-loop containing nucleoside triphosphate hydrolases"/>
    <property type="match status" value="1"/>
</dbReference>
<dbReference type="GO" id="GO:0003697">
    <property type="term" value="F:single-stranded DNA binding"/>
    <property type="evidence" value="ECO:0007669"/>
    <property type="project" value="UniProtKB-UniRule"/>
</dbReference>
<dbReference type="Gene3D" id="1.20.1050.90">
    <property type="entry name" value="RecF/RecN/SMC, N-terminal domain"/>
    <property type="match status" value="1"/>
</dbReference>
<keyword evidence="9 10" id="KW-0234">DNA repair</keyword>
<dbReference type="PROSITE" id="PS00618">
    <property type="entry name" value="RECF_2"/>
    <property type="match status" value="1"/>
</dbReference>
<evidence type="ECO:0000313" key="13">
    <source>
        <dbReference type="Proteomes" id="UP000249557"/>
    </source>
</evidence>
<comment type="function">
    <text evidence="9 10">The RecF protein is involved in DNA metabolism; it is required for DNA replication and normal SOS inducibility. RecF binds preferentially to single-stranded, linear DNA. It also seems to bind ATP.</text>
</comment>
<dbReference type="Gene3D" id="3.40.50.300">
    <property type="entry name" value="P-loop containing nucleotide triphosphate hydrolases"/>
    <property type="match status" value="1"/>
</dbReference>
<dbReference type="GO" id="GO:0006260">
    <property type="term" value="P:DNA replication"/>
    <property type="evidence" value="ECO:0007669"/>
    <property type="project" value="UniProtKB-UniRule"/>
</dbReference>
<evidence type="ECO:0000256" key="2">
    <source>
        <dbReference type="ARBA" id="ARBA00008016"/>
    </source>
</evidence>
<evidence type="ECO:0000256" key="10">
    <source>
        <dbReference type="RuleBase" id="RU000578"/>
    </source>
</evidence>
<keyword evidence="9 10" id="KW-0742">SOS response</keyword>